<evidence type="ECO:0000313" key="5">
    <source>
        <dbReference type="Proteomes" id="UP000005220"/>
    </source>
</evidence>
<keyword evidence="1" id="KW-0963">Cytoplasm</keyword>
<keyword evidence="5" id="KW-1185">Reference proteome</keyword>
<dbReference type="InParanoid" id="H2AMP6"/>
<dbReference type="FunCoup" id="H2AMP6">
    <property type="interactions" value="1140"/>
</dbReference>
<dbReference type="InterPro" id="IPR028275">
    <property type="entry name" value="CLU_N"/>
</dbReference>
<dbReference type="Pfam" id="PF13236">
    <property type="entry name" value="CLU"/>
    <property type="match status" value="1"/>
</dbReference>
<evidence type="ECO:0000256" key="2">
    <source>
        <dbReference type="SAM" id="MobiDB-lite"/>
    </source>
</evidence>
<dbReference type="Pfam" id="PF13374">
    <property type="entry name" value="TPR_10"/>
    <property type="match status" value="1"/>
</dbReference>
<dbReference type="PANTHER" id="PTHR12601">
    <property type="entry name" value="EUKARYOTIC TRANSLATION INITIATION FACTOR 3 SUBUNIT EIF-3"/>
    <property type="match status" value="1"/>
</dbReference>
<dbReference type="SUPFAM" id="SSF103107">
    <property type="entry name" value="Hypothetical protein c14orf129, hspc210"/>
    <property type="match status" value="1"/>
</dbReference>
<feature type="region of interest" description="Disordered" evidence="2">
    <location>
        <begin position="1253"/>
        <end position="1272"/>
    </location>
</feature>
<dbReference type="Pfam" id="PF15044">
    <property type="entry name" value="CLU_N"/>
    <property type="match status" value="1"/>
</dbReference>
<dbReference type="GO" id="GO:0005737">
    <property type="term" value="C:cytoplasm"/>
    <property type="evidence" value="ECO:0007669"/>
    <property type="project" value="TreeGrafter"/>
</dbReference>
<dbReference type="OrthoDB" id="1414216at2759"/>
<dbReference type="PROSITE" id="PS51823">
    <property type="entry name" value="CLU"/>
    <property type="match status" value="1"/>
</dbReference>
<protein>
    <recommendedName>
        <fullName evidence="3">Clu domain-containing protein</fullName>
    </recommendedName>
</protein>
<dbReference type="Gene3D" id="1.25.40.10">
    <property type="entry name" value="Tetratricopeptide repeat domain"/>
    <property type="match status" value="1"/>
</dbReference>
<dbReference type="InterPro" id="IPR011990">
    <property type="entry name" value="TPR-like_helical_dom_sf"/>
</dbReference>
<dbReference type="KEGG" id="kaf:KAFR_0A02080"/>
<evidence type="ECO:0000259" key="3">
    <source>
        <dbReference type="PROSITE" id="PS51823"/>
    </source>
</evidence>
<dbReference type="eggNOG" id="KOG1839">
    <property type="taxonomic scope" value="Eukaryota"/>
</dbReference>
<dbReference type="GO" id="GO:0048312">
    <property type="term" value="P:intracellular distribution of mitochondria"/>
    <property type="evidence" value="ECO:0007669"/>
    <property type="project" value="TreeGrafter"/>
</dbReference>
<evidence type="ECO:0000256" key="1">
    <source>
        <dbReference type="ARBA" id="ARBA00022490"/>
    </source>
</evidence>
<dbReference type="PANTHER" id="PTHR12601:SF6">
    <property type="entry name" value="CLUSTERED MITOCHONDRIA PROTEIN HOMOLOG"/>
    <property type="match status" value="1"/>
</dbReference>
<dbReference type="Gene3D" id="3.30.2280.10">
    <property type="entry name" value="Hypothetical protein (hspc210)"/>
    <property type="match status" value="1"/>
</dbReference>
<dbReference type="SUPFAM" id="SSF48452">
    <property type="entry name" value="TPR-like"/>
    <property type="match status" value="1"/>
</dbReference>
<feature type="domain" description="Clu" evidence="3">
    <location>
        <begin position="327"/>
        <end position="584"/>
    </location>
</feature>
<gene>
    <name evidence="4" type="primary">KAFR0A02080</name>
    <name evidence="4" type="ORF">KAFR_0A02080</name>
</gene>
<sequence length="1272" mass="143452">MSENNVHTKVSIKIPQVDGSVGSKKSAAFETLSFQFNKDAKVQTILDVLAVANESKYLTNIELTQNGDVLRDDQLINELVMNKKGDAMEVTANLRPYTTREVLKHTLAVREFTGFTSETEDGLSEFALSTVVKFPFLSLDEIKEKKTEINEEKAKETEAKKHLLNVTDEERDKTVKMIHEVFNSFKNSSVKELFNGEKNLISPCLRSLNISQYNPAPAFYKSKGHLLYLHAVTLEGESVHITAVPSGFYINKSTNIKFDPYPRESEDGAHSNAPIFNSLMSLLSAHSKKFSSHVAQLEAKLAKLESVAYVRPQTCHLHKPWIISSNQAQNADFSRLQNKLIGNAINPERNFNDEFQAIKDFPNATISTRIESERILAKIIHEFSVSATNGAMDIFYKNFIAMNPEASEKEQIFLKNNIFYSFVSDVSGVYESKGGDEAARVAANQDLLTINVLNRVGLKDVRHVLTTIIDFGGKRLLAQTPVPGLLGNMGVETTQSEKAGEEIVKDLDNDVNVKYGFDETCKKVLKDEAFDDILSKEFSKVFHLKKADDNDVWFSSSSKGIIGFDKRKYVLDLADTYPIDINFARENYDSKSDDDNRYPHRHTLLRPELVEKWWTEKVEAEEGLTTNDAYDQRKFTYNPDAYHIEGVEDNTVEELSSYLNDEVIPNLVNDFALGNLSPPYTGSHLKDILHKSGINLRYLGKIVKLANDKLTGQIMKHEQKLNDVVVKNREHDAWEAAYLLKIESLIKERQAKINQYIQEGKDVPKELTEDLKLDESEIKKPTNEEPVLVSRDELLPFIKIAEIEIVSRSIKHILRSYAKSLPVSAVPSLVAYVFNLLFGTKYCDTPRPESIDHLFSVESFQFSTLTRMDLLNAISKEASVRFCHELSVSSIEQCTESPFILIKEIANKFGVQLLNKNYFFTVEEFEDYKLSQDKKVRNKLVAPTYTFSKEDIIIRPLVKSSSFSSITSEDFWTQGTSLLGEEGKQSEAITLMAQSLAILEDVKGIVHTDVAERYLRLATVYSKINLIPEAIAFCRKACTIYERTCGIDSFEMLRALNNLALLELTNESPYNATLIYNKIIEVMSVFNLPKFHHPSASNVYNNLEQISLGIDNVKLTIDVLNQLGAFIAELDGDKNIAYGYNESRLGNLYATVKDYRSAIQHIAKAENIFTTELGSNHTMTQTAKQWSNGLGNLIKEMHQKKQLQQDQMSAGKTVAAQSSNTSGQRRKSHSSKKEAVPNPELAGKSVDELLTFIEGDEKKSKSSKGKKKNSKK</sequence>
<organism evidence="4 5">
    <name type="scientific">Kazachstania africana (strain ATCC 22294 / BCRC 22015 / CBS 2517 / CECT 1963 / NBRC 1671 / NRRL Y-8276)</name>
    <name type="common">Yeast</name>
    <name type="synonym">Kluyveromyces africanus</name>
    <dbReference type="NCBI Taxonomy" id="1071382"/>
    <lineage>
        <taxon>Eukaryota</taxon>
        <taxon>Fungi</taxon>
        <taxon>Dikarya</taxon>
        <taxon>Ascomycota</taxon>
        <taxon>Saccharomycotina</taxon>
        <taxon>Saccharomycetes</taxon>
        <taxon>Saccharomycetales</taxon>
        <taxon>Saccharomycetaceae</taxon>
        <taxon>Kazachstania</taxon>
    </lineage>
</organism>
<feature type="compositionally biased region" description="Polar residues" evidence="2">
    <location>
        <begin position="1202"/>
        <end position="1223"/>
    </location>
</feature>
<dbReference type="EMBL" id="HE650821">
    <property type="protein sequence ID" value="CCF55646.1"/>
    <property type="molecule type" value="Genomic_DNA"/>
</dbReference>
<dbReference type="InterPro" id="IPR023231">
    <property type="entry name" value="GSKIP_dom_sf"/>
</dbReference>
<dbReference type="InterPro" id="IPR027523">
    <property type="entry name" value="CLU_prot"/>
</dbReference>
<feature type="compositionally biased region" description="Basic residues" evidence="2">
    <location>
        <begin position="1261"/>
        <end position="1272"/>
    </location>
</feature>
<dbReference type="CDD" id="cd15466">
    <property type="entry name" value="CLU-central"/>
    <property type="match status" value="1"/>
</dbReference>
<dbReference type="RefSeq" id="XP_003954781.1">
    <property type="nucleotide sequence ID" value="XM_003954732.1"/>
</dbReference>
<dbReference type="GO" id="GO:0003729">
    <property type="term" value="F:mRNA binding"/>
    <property type="evidence" value="ECO:0007669"/>
    <property type="project" value="TreeGrafter"/>
</dbReference>
<proteinExistence type="predicted"/>
<evidence type="ECO:0000313" key="4">
    <source>
        <dbReference type="EMBL" id="CCF55646.1"/>
    </source>
</evidence>
<name>H2AMP6_KAZAF</name>
<dbReference type="Pfam" id="PF12807">
    <property type="entry name" value="eIF3_p135"/>
    <property type="match status" value="1"/>
</dbReference>
<dbReference type="HOGENOM" id="CLU_003256_2_0_1"/>
<dbReference type="STRING" id="1071382.H2AMP6"/>
<accession>H2AMP6</accession>
<reference evidence="4 5" key="1">
    <citation type="journal article" date="2011" name="Proc. Natl. Acad. Sci. U.S.A.">
        <title>Evolutionary erosion of yeast sex chromosomes by mating-type switching accidents.</title>
        <authorList>
            <person name="Gordon J.L."/>
            <person name="Armisen D."/>
            <person name="Proux-Wera E."/>
            <person name="Oheigeartaigh S.S."/>
            <person name="Byrne K.P."/>
            <person name="Wolfe K.H."/>
        </authorList>
    </citation>
    <scope>NUCLEOTIDE SEQUENCE [LARGE SCALE GENOMIC DNA]</scope>
    <source>
        <strain evidence="5">ATCC 22294 / BCRC 22015 / CBS 2517 / CECT 1963 / NBRC 1671 / NRRL Y-8276</strain>
    </source>
</reference>
<dbReference type="GeneID" id="13886472"/>
<dbReference type="Proteomes" id="UP000005220">
    <property type="component" value="Chromosome 1"/>
</dbReference>
<feature type="region of interest" description="Disordered" evidence="2">
    <location>
        <begin position="1199"/>
        <end position="1247"/>
    </location>
</feature>
<dbReference type="InterPro" id="IPR033646">
    <property type="entry name" value="CLU-central"/>
</dbReference>
<dbReference type="InterPro" id="IPR025697">
    <property type="entry name" value="CLU_dom"/>
</dbReference>
<dbReference type="AlphaFoldDB" id="H2AMP6"/>